<dbReference type="Pfam" id="PF00072">
    <property type="entry name" value="Response_reg"/>
    <property type="match status" value="1"/>
</dbReference>
<dbReference type="Proteomes" id="UP000000742">
    <property type="component" value="Chromosome"/>
</dbReference>
<dbReference type="InterPro" id="IPR011006">
    <property type="entry name" value="CheY-like_superfamily"/>
</dbReference>
<dbReference type="AlphaFoldDB" id="B7GFZ1"/>
<dbReference type="GO" id="GO:0003677">
    <property type="term" value="F:DNA binding"/>
    <property type="evidence" value="ECO:0007669"/>
    <property type="project" value="UniProtKB-KW"/>
</dbReference>
<reference evidence="8 9" key="1">
    <citation type="journal article" date="2008" name="Genome Biol.">
        <title>Encapsulated in silica: genome, proteome and physiology of the thermophilic bacterium Anoxybacillus flavithermus WK1.</title>
        <authorList>
            <person name="Saw J.H."/>
            <person name="Mountain B.W."/>
            <person name="Feng L."/>
            <person name="Omelchenko M.V."/>
            <person name="Hou S."/>
            <person name="Saito J.A."/>
            <person name="Stott M.B."/>
            <person name="Li D."/>
            <person name="Zhao G."/>
            <person name="Wu J."/>
            <person name="Galperin M.Y."/>
            <person name="Koonin E.V."/>
            <person name="Makarova K.S."/>
            <person name="Wolf Y.I."/>
            <person name="Rigden D.J."/>
            <person name="Dunfield P.F."/>
            <person name="Wang L."/>
            <person name="Alam M."/>
        </authorList>
    </citation>
    <scope>NUCLEOTIDE SEQUENCE [LARGE SCALE GENOMIC DNA]</scope>
    <source>
        <strain evidence="9">DSM 21510 / WK1</strain>
    </source>
</reference>
<dbReference type="InterPro" id="IPR016032">
    <property type="entry name" value="Sig_transdc_resp-reg_C-effctor"/>
</dbReference>
<dbReference type="PRINTS" id="PR00038">
    <property type="entry name" value="HTHLUXR"/>
</dbReference>
<dbReference type="KEGG" id="afl:Aflv_0286"/>
<keyword evidence="3 8" id="KW-0238">DNA-binding</keyword>
<accession>B7GFZ1</accession>
<dbReference type="InterPro" id="IPR058245">
    <property type="entry name" value="NreC/VraR/RcsB-like_REC"/>
</dbReference>
<dbReference type="eggNOG" id="COG2197">
    <property type="taxonomic scope" value="Bacteria"/>
</dbReference>
<evidence type="ECO:0000313" key="8">
    <source>
        <dbReference type="EMBL" id="ACJ32670.1"/>
    </source>
</evidence>
<dbReference type="SUPFAM" id="SSF52172">
    <property type="entry name" value="CheY-like"/>
    <property type="match status" value="1"/>
</dbReference>
<dbReference type="PANTHER" id="PTHR43214">
    <property type="entry name" value="TWO-COMPONENT RESPONSE REGULATOR"/>
    <property type="match status" value="1"/>
</dbReference>
<dbReference type="HOGENOM" id="CLU_000445_90_1_9"/>
<dbReference type="CDD" id="cd17535">
    <property type="entry name" value="REC_NarL-like"/>
    <property type="match status" value="1"/>
</dbReference>
<dbReference type="Pfam" id="PF00196">
    <property type="entry name" value="GerE"/>
    <property type="match status" value="1"/>
</dbReference>
<keyword evidence="2" id="KW-0805">Transcription regulation</keyword>
<sequence length="213" mass="24575">MERMKVLIVDDHDLIRKGIRLLLEGFSDVEVVGEASNGCDAITLALKYHPDVILLDLSMPTGLDGFTTAKTIMDELEDVKIIVLTMHDEEIYVQKAIQYNIHGYLLKNSQTNDLHEALQAVYHGKRFYRTHIPEERLEKMFAEKEPRSPLTNREREIVRLTFLGYTNNQIANKLKISPKTVENHKTNIMQKLGIKEKHELIQYALKNHIADLV</sequence>
<dbReference type="PANTHER" id="PTHR43214:SF41">
    <property type="entry name" value="NITRATE_NITRITE RESPONSE REGULATOR PROTEIN NARP"/>
    <property type="match status" value="1"/>
</dbReference>
<evidence type="ECO:0000256" key="3">
    <source>
        <dbReference type="ARBA" id="ARBA00023125"/>
    </source>
</evidence>
<dbReference type="GO" id="GO:0000160">
    <property type="term" value="P:phosphorelay signal transduction system"/>
    <property type="evidence" value="ECO:0007669"/>
    <property type="project" value="InterPro"/>
</dbReference>
<evidence type="ECO:0000259" key="6">
    <source>
        <dbReference type="PROSITE" id="PS50043"/>
    </source>
</evidence>
<protein>
    <submittedName>
        <fullName evidence="8">DNA-binding response regulator, NarL family (REC-HTH domains)</fullName>
    </submittedName>
</protein>
<evidence type="ECO:0000256" key="1">
    <source>
        <dbReference type="ARBA" id="ARBA00022553"/>
    </source>
</evidence>
<dbReference type="PROSITE" id="PS00622">
    <property type="entry name" value="HTH_LUXR_1"/>
    <property type="match status" value="1"/>
</dbReference>
<evidence type="ECO:0000256" key="4">
    <source>
        <dbReference type="ARBA" id="ARBA00023163"/>
    </source>
</evidence>
<organism evidence="8 9">
    <name type="scientific">Anoxybacillus flavithermus (strain DSM 21510 / WK1)</name>
    <dbReference type="NCBI Taxonomy" id="491915"/>
    <lineage>
        <taxon>Bacteria</taxon>
        <taxon>Bacillati</taxon>
        <taxon>Bacillota</taxon>
        <taxon>Bacilli</taxon>
        <taxon>Bacillales</taxon>
        <taxon>Anoxybacillaceae</taxon>
        <taxon>Anoxybacillus</taxon>
    </lineage>
</organism>
<dbReference type="CDD" id="cd06170">
    <property type="entry name" value="LuxR_C_like"/>
    <property type="match status" value="1"/>
</dbReference>
<feature type="modified residue" description="4-aspartylphosphate" evidence="5">
    <location>
        <position position="56"/>
    </location>
</feature>
<keyword evidence="1 5" id="KW-0597">Phosphoprotein</keyword>
<dbReference type="PROSITE" id="PS50043">
    <property type="entry name" value="HTH_LUXR_2"/>
    <property type="match status" value="1"/>
</dbReference>
<dbReference type="PROSITE" id="PS50110">
    <property type="entry name" value="RESPONSE_REGULATORY"/>
    <property type="match status" value="1"/>
</dbReference>
<evidence type="ECO:0000256" key="5">
    <source>
        <dbReference type="PROSITE-ProRule" id="PRU00169"/>
    </source>
</evidence>
<dbReference type="SMART" id="SM00421">
    <property type="entry name" value="HTH_LUXR"/>
    <property type="match status" value="1"/>
</dbReference>
<gene>
    <name evidence="8" type="primary">yvqC</name>
    <name evidence="8" type="ordered locus">Aflv_0286</name>
</gene>
<dbReference type="InterPro" id="IPR039420">
    <property type="entry name" value="WalR-like"/>
</dbReference>
<keyword evidence="4" id="KW-0804">Transcription</keyword>
<evidence type="ECO:0000256" key="2">
    <source>
        <dbReference type="ARBA" id="ARBA00023015"/>
    </source>
</evidence>
<proteinExistence type="predicted"/>
<dbReference type="EMBL" id="CP000922">
    <property type="protein sequence ID" value="ACJ32670.1"/>
    <property type="molecule type" value="Genomic_DNA"/>
</dbReference>
<feature type="domain" description="HTH luxR-type" evidence="6">
    <location>
        <begin position="143"/>
        <end position="208"/>
    </location>
</feature>
<evidence type="ECO:0000313" key="9">
    <source>
        <dbReference type="Proteomes" id="UP000000742"/>
    </source>
</evidence>
<dbReference type="InterPro" id="IPR001789">
    <property type="entry name" value="Sig_transdc_resp-reg_receiver"/>
</dbReference>
<dbReference type="SUPFAM" id="SSF46894">
    <property type="entry name" value="C-terminal effector domain of the bipartite response regulators"/>
    <property type="match status" value="1"/>
</dbReference>
<feature type="domain" description="Response regulatory" evidence="7">
    <location>
        <begin position="5"/>
        <end position="122"/>
    </location>
</feature>
<name>B7GFZ1_ANOFW</name>
<dbReference type="InterPro" id="IPR000792">
    <property type="entry name" value="Tscrpt_reg_LuxR_C"/>
</dbReference>
<dbReference type="SMART" id="SM00448">
    <property type="entry name" value="REC"/>
    <property type="match status" value="1"/>
</dbReference>
<evidence type="ECO:0000259" key="7">
    <source>
        <dbReference type="PROSITE" id="PS50110"/>
    </source>
</evidence>
<dbReference type="STRING" id="491915.Aflv_0286"/>
<dbReference type="GO" id="GO:0006355">
    <property type="term" value="P:regulation of DNA-templated transcription"/>
    <property type="evidence" value="ECO:0007669"/>
    <property type="project" value="InterPro"/>
</dbReference>
<dbReference type="Gene3D" id="3.40.50.2300">
    <property type="match status" value="1"/>
</dbReference>